<accession>A0A6J5M2Y9</accession>
<gene>
    <name evidence="1" type="ORF">UFOVP356_57</name>
    <name evidence="2" type="ORF">UFOVP408_36</name>
    <name evidence="3" type="ORF">UFOVP676_37</name>
</gene>
<evidence type="ECO:0000313" key="1">
    <source>
        <dbReference type="EMBL" id="CAB4139963.1"/>
    </source>
</evidence>
<dbReference type="EMBL" id="LR796373">
    <property type="protein sequence ID" value="CAB4140541.1"/>
    <property type="molecule type" value="Genomic_DNA"/>
</dbReference>
<protein>
    <submittedName>
        <fullName evidence="2">Uncharacterized protein</fullName>
    </submittedName>
</protein>
<dbReference type="EMBL" id="LR796369">
    <property type="protein sequence ID" value="CAB4139963.1"/>
    <property type="molecule type" value="Genomic_DNA"/>
</dbReference>
<evidence type="ECO:0000313" key="2">
    <source>
        <dbReference type="EMBL" id="CAB4140541.1"/>
    </source>
</evidence>
<evidence type="ECO:0000313" key="3">
    <source>
        <dbReference type="EMBL" id="CAB4156931.1"/>
    </source>
</evidence>
<organism evidence="2">
    <name type="scientific">uncultured Caudovirales phage</name>
    <dbReference type="NCBI Taxonomy" id="2100421"/>
    <lineage>
        <taxon>Viruses</taxon>
        <taxon>Duplodnaviria</taxon>
        <taxon>Heunggongvirae</taxon>
        <taxon>Uroviricota</taxon>
        <taxon>Caudoviricetes</taxon>
        <taxon>Peduoviridae</taxon>
        <taxon>Maltschvirus</taxon>
        <taxon>Maltschvirus maltsch</taxon>
    </lineage>
</organism>
<proteinExistence type="predicted"/>
<name>A0A6J5M2Y9_9CAUD</name>
<dbReference type="EMBL" id="LR796646">
    <property type="protein sequence ID" value="CAB4156931.1"/>
    <property type="molecule type" value="Genomic_DNA"/>
</dbReference>
<sequence>MNEDQDYSYPILMLKSAYKDAEAALLRKDYSAATTSLARAVMAAGEAMQAIERIRDDA</sequence>
<reference evidence="2" key="1">
    <citation type="submission" date="2020-04" db="EMBL/GenBank/DDBJ databases">
        <authorList>
            <person name="Chiriac C."/>
            <person name="Salcher M."/>
            <person name="Ghai R."/>
            <person name="Kavagutti S V."/>
        </authorList>
    </citation>
    <scope>NUCLEOTIDE SEQUENCE</scope>
</reference>